<evidence type="ECO:0000313" key="4">
    <source>
        <dbReference type="EMBL" id="TCT19707.1"/>
    </source>
</evidence>
<dbReference type="PANTHER" id="PTHR43038">
    <property type="entry name" value="ATP-BINDING CASSETTE, SUB-FAMILY H, MEMBER 1"/>
    <property type="match status" value="1"/>
</dbReference>
<dbReference type="PROSITE" id="PS00211">
    <property type="entry name" value="ABC_TRANSPORTER_1"/>
    <property type="match status" value="1"/>
</dbReference>
<proteinExistence type="predicted"/>
<evidence type="ECO:0000259" key="3">
    <source>
        <dbReference type="PROSITE" id="PS50893"/>
    </source>
</evidence>
<dbReference type="SUPFAM" id="SSF52540">
    <property type="entry name" value="P-loop containing nucleoside triphosphate hydrolases"/>
    <property type="match status" value="2"/>
</dbReference>
<dbReference type="GO" id="GO:0005524">
    <property type="term" value="F:ATP binding"/>
    <property type="evidence" value="ECO:0007669"/>
    <property type="project" value="UniProtKB-KW"/>
</dbReference>
<dbReference type="OrthoDB" id="9805029at2"/>
<dbReference type="GO" id="GO:0016887">
    <property type="term" value="F:ATP hydrolysis activity"/>
    <property type="evidence" value="ECO:0007669"/>
    <property type="project" value="InterPro"/>
</dbReference>
<dbReference type="PROSITE" id="PS50893">
    <property type="entry name" value="ABC_TRANSPORTER_2"/>
    <property type="match status" value="2"/>
</dbReference>
<feature type="domain" description="ABC transporter" evidence="3">
    <location>
        <begin position="331"/>
        <end position="560"/>
    </location>
</feature>
<evidence type="ECO:0000256" key="1">
    <source>
        <dbReference type="ARBA" id="ARBA00022741"/>
    </source>
</evidence>
<keyword evidence="5" id="KW-1185">Reference proteome</keyword>
<accession>A0A4R3MVB9</accession>
<feature type="domain" description="ABC transporter" evidence="3">
    <location>
        <begin position="6"/>
        <end position="240"/>
    </location>
</feature>
<evidence type="ECO:0000313" key="5">
    <source>
        <dbReference type="Proteomes" id="UP000295717"/>
    </source>
</evidence>
<dbReference type="RefSeq" id="WP_132977764.1">
    <property type="nucleotide sequence ID" value="NZ_SMAO01000007.1"/>
</dbReference>
<dbReference type="Pfam" id="PF00005">
    <property type="entry name" value="ABC_tran"/>
    <property type="match status" value="2"/>
</dbReference>
<dbReference type="EMBL" id="SMAO01000007">
    <property type="protein sequence ID" value="TCT19707.1"/>
    <property type="molecule type" value="Genomic_DNA"/>
</dbReference>
<dbReference type="PANTHER" id="PTHR43038:SF3">
    <property type="entry name" value="ABC TRANSPORTER G FAMILY MEMBER 20 ISOFORM X1"/>
    <property type="match status" value="1"/>
</dbReference>
<dbReference type="InterPro" id="IPR017871">
    <property type="entry name" value="ABC_transporter-like_CS"/>
</dbReference>
<dbReference type="AlphaFoldDB" id="A0A4R3MVB9"/>
<dbReference type="CDD" id="cd03230">
    <property type="entry name" value="ABC_DR_subfamily_A"/>
    <property type="match status" value="1"/>
</dbReference>
<protein>
    <submittedName>
        <fullName evidence="4">ABC-2 type transport system ATP-binding protein</fullName>
    </submittedName>
</protein>
<keyword evidence="1" id="KW-0547">Nucleotide-binding</keyword>
<keyword evidence="2 4" id="KW-0067">ATP-binding</keyword>
<dbReference type="InterPro" id="IPR003439">
    <property type="entry name" value="ABC_transporter-like_ATP-bd"/>
</dbReference>
<name>A0A4R3MVB9_9GAMM</name>
<gene>
    <name evidence="4" type="ORF">EDC35_10735</name>
</gene>
<evidence type="ECO:0000256" key="2">
    <source>
        <dbReference type="ARBA" id="ARBA00022840"/>
    </source>
</evidence>
<comment type="caution">
    <text evidence="4">The sequence shown here is derived from an EMBL/GenBank/DDBJ whole genome shotgun (WGS) entry which is preliminary data.</text>
</comment>
<dbReference type="InterPro" id="IPR027417">
    <property type="entry name" value="P-loop_NTPase"/>
</dbReference>
<dbReference type="Gene3D" id="3.40.50.300">
    <property type="entry name" value="P-loop containing nucleotide triphosphate hydrolases"/>
    <property type="match status" value="2"/>
</dbReference>
<organism evidence="4 5">
    <name type="scientific">Thiobaca trueperi</name>
    <dbReference type="NCBI Taxonomy" id="127458"/>
    <lineage>
        <taxon>Bacteria</taxon>
        <taxon>Pseudomonadati</taxon>
        <taxon>Pseudomonadota</taxon>
        <taxon>Gammaproteobacteria</taxon>
        <taxon>Chromatiales</taxon>
        <taxon>Chromatiaceae</taxon>
        <taxon>Thiobaca</taxon>
    </lineage>
</organism>
<dbReference type="Proteomes" id="UP000295717">
    <property type="component" value="Unassembled WGS sequence"/>
</dbReference>
<sequence>MSASPLSARGLCKTFRADGRAITALSDLTLTLTPGVVTGLIGPDGAGKTTFMRLAAGLLVPDAGSATVLGLDVARDPLAVQSSIGYMPQRFGLYEDLSVNENLDLYADLQGVPCAARPARYDELMAMTGLAPFRDRLAGRLSGGMKQKLGLACTLVNPPRLLLLDEPTVGVDPVSRRELWAIVYRLVSEQAMSVLLSTAYLDEAERCAEVILLHQGQVVAHGPPGQFSAPLTGRTFRVTGAPTRRRRLQATLARQPGVLDAVLQGESVRVVMAPGQRPDCTALSQTLGEPVRGDAVPPRFEDGFVTLLQGERREIPIPQVRVTPSFRGDAILVRDLSRRFGQFLAVQRVSFAVRPGEVFGLLGANGAGKTTTFRMLCGLLPPSSGEVRVAGVDLRHAAARARGRIGYMSQRFSLYANLSARQNLSFFARAYGLTGARAAARLDWALDAFDLQDLAGMESGALPLGYQQRLAMAAALMHEPDILFLDEPTSGVDPLARREFWTRINALAEGGVTVLVTTHFMEEAEYCDRLAIMAAGEILAIGTPSEIKAQAPRPDGEPESEMTMETAFIALIQARDQPE</sequence>
<reference evidence="4 5" key="1">
    <citation type="submission" date="2019-03" db="EMBL/GenBank/DDBJ databases">
        <title>Genomic Encyclopedia of Type Strains, Phase IV (KMG-IV): sequencing the most valuable type-strain genomes for metagenomic binning, comparative biology and taxonomic classification.</title>
        <authorList>
            <person name="Goeker M."/>
        </authorList>
    </citation>
    <scope>NUCLEOTIDE SEQUENCE [LARGE SCALE GENOMIC DNA]</scope>
    <source>
        <strain evidence="4 5">DSM 13587</strain>
    </source>
</reference>
<dbReference type="SMART" id="SM00382">
    <property type="entry name" value="AAA"/>
    <property type="match status" value="2"/>
</dbReference>
<dbReference type="InterPro" id="IPR003593">
    <property type="entry name" value="AAA+_ATPase"/>
</dbReference>